<dbReference type="PANTHER" id="PTHR42718">
    <property type="entry name" value="MAJOR FACILITATOR SUPERFAMILY MULTIDRUG TRANSPORTER MFSC"/>
    <property type="match status" value="1"/>
</dbReference>
<dbReference type="PRINTS" id="PR01036">
    <property type="entry name" value="TCRTETB"/>
</dbReference>
<evidence type="ECO:0000256" key="3">
    <source>
        <dbReference type="ARBA" id="ARBA00022448"/>
    </source>
</evidence>
<dbReference type="InterPro" id="IPR004638">
    <property type="entry name" value="EmrB-like"/>
</dbReference>
<keyword evidence="5 8" id="KW-0812">Transmembrane</keyword>
<dbReference type="Pfam" id="PF07690">
    <property type="entry name" value="MFS_1"/>
    <property type="match status" value="1"/>
</dbReference>
<dbReference type="Proteomes" id="UP001500325">
    <property type="component" value="Unassembled WGS sequence"/>
</dbReference>
<feature type="transmembrane region" description="Helical" evidence="8">
    <location>
        <begin position="278"/>
        <end position="303"/>
    </location>
</feature>
<evidence type="ECO:0000256" key="4">
    <source>
        <dbReference type="ARBA" id="ARBA00022475"/>
    </source>
</evidence>
<feature type="transmembrane region" description="Helical" evidence="8">
    <location>
        <begin position="208"/>
        <end position="228"/>
    </location>
</feature>
<gene>
    <name evidence="10" type="ORF">GCM10023215_05830</name>
</gene>
<keyword evidence="11" id="KW-1185">Reference proteome</keyword>
<accession>A0ABP8VZM5</accession>
<feature type="transmembrane region" description="Helical" evidence="8">
    <location>
        <begin position="58"/>
        <end position="78"/>
    </location>
</feature>
<feature type="transmembrane region" description="Helical" evidence="8">
    <location>
        <begin position="309"/>
        <end position="332"/>
    </location>
</feature>
<dbReference type="RefSeq" id="WP_345378125.1">
    <property type="nucleotide sequence ID" value="NZ_BAABIC010000002.1"/>
</dbReference>
<keyword evidence="3" id="KW-0813">Transport</keyword>
<evidence type="ECO:0000256" key="6">
    <source>
        <dbReference type="ARBA" id="ARBA00022989"/>
    </source>
</evidence>
<protein>
    <submittedName>
        <fullName evidence="10">DHA2 family efflux MFS transporter permease subunit</fullName>
    </submittedName>
</protein>
<dbReference type="InterPro" id="IPR011701">
    <property type="entry name" value="MFS"/>
</dbReference>
<feature type="transmembrane region" description="Helical" evidence="8">
    <location>
        <begin position="85"/>
        <end position="109"/>
    </location>
</feature>
<dbReference type="EMBL" id="BAABIC010000002">
    <property type="protein sequence ID" value="GAA4676398.1"/>
    <property type="molecule type" value="Genomic_DNA"/>
</dbReference>
<dbReference type="PANTHER" id="PTHR42718:SF9">
    <property type="entry name" value="MAJOR FACILITATOR SUPERFAMILY MULTIDRUG TRANSPORTER MFSC"/>
    <property type="match status" value="1"/>
</dbReference>
<proteinExistence type="inferred from homology"/>
<feature type="transmembrane region" description="Helical" evidence="8">
    <location>
        <begin position="368"/>
        <end position="386"/>
    </location>
</feature>
<keyword evidence="6 8" id="KW-1133">Transmembrane helix</keyword>
<sequence>MTAPDAPPSSVEVPRSASTVVWLLVGSAFVMILNETIMSVALPVLVTDLGITVGTAQWLTSGFLLTMSVVIPITGFLLQRLTPRTVFLASMSLFSLGTLISALAPGFGLLMTGRVVQALGTAVMIPLLMTTVIRLVPAERRGATMGTITVVIAVAPAVGPTISGVILSTLGWRWMFIVILPIALLALAAGATWLRLDSETRRIPLDWASVVLSALAFGGLVFGLSSIGESARGEALLPPWAPTLIGVVALAIFVVRQLRLQREGRALLDLRPLGFRPFVVSLVLVVLGMMALFGVLILLPLYLQDVLGVSAFVTGLAVLPGGLVMGLLGPFVGRLYDRVGARPLVIPGTAVLALSLWGFTTVGASTPVGMLIGLHVLLVIGLSFMFTPLMTDALGRLPGELDSHGSAILATLQQVAGAAGTALFVTLMVVFAATPGVAADVAGARAAFLCAAVIATVALPVSLLVGGRKQAQVVPAAA</sequence>
<name>A0ABP8VZM5_9PSEU</name>
<feature type="transmembrane region" description="Helical" evidence="8">
    <location>
        <begin position="344"/>
        <end position="362"/>
    </location>
</feature>
<evidence type="ECO:0000256" key="2">
    <source>
        <dbReference type="ARBA" id="ARBA00008537"/>
    </source>
</evidence>
<feature type="transmembrane region" description="Helical" evidence="8">
    <location>
        <begin position="148"/>
        <end position="168"/>
    </location>
</feature>
<organism evidence="10 11">
    <name type="scientific">Pseudonocardia yuanmonensis</name>
    <dbReference type="NCBI Taxonomy" id="1095914"/>
    <lineage>
        <taxon>Bacteria</taxon>
        <taxon>Bacillati</taxon>
        <taxon>Actinomycetota</taxon>
        <taxon>Actinomycetes</taxon>
        <taxon>Pseudonocardiales</taxon>
        <taxon>Pseudonocardiaceae</taxon>
        <taxon>Pseudonocardia</taxon>
    </lineage>
</organism>
<dbReference type="NCBIfam" id="TIGR00711">
    <property type="entry name" value="efflux_EmrB"/>
    <property type="match status" value="1"/>
</dbReference>
<evidence type="ECO:0000256" key="8">
    <source>
        <dbReference type="SAM" id="Phobius"/>
    </source>
</evidence>
<evidence type="ECO:0000313" key="11">
    <source>
        <dbReference type="Proteomes" id="UP001500325"/>
    </source>
</evidence>
<evidence type="ECO:0000256" key="1">
    <source>
        <dbReference type="ARBA" id="ARBA00004651"/>
    </source>
</evidence>
<dbReference type="Gene3D" id="1.20.1250.20">
    <property type="entry name" value="MFS general substrate transporter like domains"/>
    <property type="match status" value="1"/>
</dbReference>
<comment type="subcellular location">
    <subcellularLocation>
        <location evidence="1">Cell membrane</location>
        <topology evidence="1">Multi-pass membrane protein</topology>
    </subcellularLocation>
</comment>
<feature type="transmembrane region" description="Helical" evidence="8">
    <location>
        <begin position="174"/>
        <end position="196"/>
    </location>
</feature>
<feature type="transmembrane region" description="Helical" evidence="8">
    <location>
        <begin position="115"/>
        <end position="136"/>
    </location>
</feature>
<dbReference type="SUPFAM" id="SSF103473">
    <property type="entry name" value="MFS general substrate transporter"/>
    <property type="match status" value="1"/>
</dbReference>
<feature type="domain" description="Major facilitator superfamily (MFS) profile" evidence="9">
    <location>
        <begin position="20"/>
        <end position="470"/>
    </location>
</feature>
<evidence type="ECO:0000256" key="5">
    <source>
        <dbReference type="ARBA" id="ARBA00022692"/>
    </source>
</evidence>
<evidence type="ECO:0000259" key="9">
    <source>
        <dbReference type="PROSITE" id="PS50850"/>
    </source>
</evidence>
<dbReference type="InterPro" id="IPR020846">
    <property type="entry name" value="MFS_dom"/>
</dbReference>
<feature type="transmembrane region" description="Helical" evidence="8">
    <location>
        <begin position="446"/>
        <end position="465"/>
    </location>
</feature>
<dbReference type="InterPro" id="IPR036259">
    <property type="entry name" value="MFS_trans_sf"/>
</dbReference>
<keyword evidence="7 8" id="KW-0472">Membrane</keyword>
<feature type="transmembrane region" description="Helical" evidence="8">
    <location>
        <begin position="407"/>
        <end position="434"/>
    </location>
</feature>
<comment type="caution">
    <text evidence="10">The sequence shown here is derived from an EMBL/GenBank/DDBJ whole genome shotgun (WGS) entry which is preliminary data.</text>
</comment>
<comment type="similarity">
    <text evidence="2">Belongs to the major facilitator superfamily. EmrB family.</text>
</comment>
<reference evidence="11" key="1">
    <citation type="journal article" date="2019" name="Int. J. Syst. Evol. Microbiol.">
        <title>The Global Catalogue of Microorganisms (GCM) 10K type strain sequencing project: providing services to taxonomists for standard genome sequencing and annotation.</title>
        <authorList>
            <consortium name="The Broad Institute Genomics Platform"/>
            <consortium name="The Broad Institute Genome Sequencing Center for Infectious Disease"/>
            <person name="Wu L."/>
            <person name="Ma J."/>
        </authorList>
    </citation>
    <scope>NUCLEOTIDE SEQUENCE [LARGE SCALE GENOMIC DNA]</scope>
    <source>
        <strain evidence="11">JCM 18055</strain>
    </source>
</reference>
<dbReference type="Gene3D" id="1.20.1720.10">
    <property type="entry name" value="Multidrug resistance protein D"/>
    <property type="match status" value="1"/>
</dbReference>
<evidence type="ECO:0000313" key="10">
    <source>
        <dbReference type="EMBL" id="GAA4676398.1"/>
    </source>
</evidence>
<evidence type="ECO:0000256" key="7">
    <source>
        <dbReference type="ARBA" id="ARBA00023136"/>
    </source>
</evidence>
<feature type="transmembrane region" description="Helical" evidence="8">
    <location>
        <begin position="20"/>
        <end position="46"/>
    </location>
</feature>
<feature type="transmembrane region" description="Helical" evidence="8">
    <location>
        <begin position="240"/>
        <end position="258"/>
    </location>
</feature>
<keyword evidence="4" id="KW-1003">Cell membrane</keyword>
<dbReference type="PROSITE" id="PS50850">
    <property type="entry name" value="MFS"/>
    <property type="match status" value="1"/>
</dbReference>